<keyword evidence="3" id="KW-1185">Reference proteome</keyword>
<name>A0AA40ESW7_9PEZI</name>
<proteinExistence type="predicted"/>
<evidence type="ECO:0000313" key="3">
    <source>
        <dbReference type="Proteomes" id="UP001172159"/>
    </source>
</evidence>
<feature type="region of interest" description="Disordered" evidence="1">
    <location>
        <begin position="25"/>
        <end position="44"/>
    </location>
</feature>
<evidence type="ECO:0000313" key="2">
    <source>
        <dbReference type="EMBL" id="KAK0744956.1"/>
    </source>
</evidence>
<evidence type="ECO:0000256" key="1">
    <source>
        <dbReference type="SAM" id="MobiDB-lite"/>
    </source>
</evidence>
<protein>
    <submittedName>
        <fullName evidence="2">Uncharacterized protein</fullName>
    </submittedName>
</protein>
<accession>A0AA40ESW7</accession>
<dbReference type="EMBL" id="JAUKTV010000002">
    <property type="protein sequence ID" value="KAK0744956.1"/>
    <property type="molecule type" value="Genomic_DNA"/>
</dbReference>
<organism evidence="2 3">
    <name type="scientific">Apiosordaria backusii</name>
    <dbReference type="NCBI Taxonomy" id="314023"/>
    <lineage>
        <taxon>Eukaryota</taxon>
        <taxon>Fungi</taxon>
        <taxon>Dikarya</taxon>
        <taxon>Ascomycota</taxon>
        <taxon>Pezizomycotina</taxon>
        <taxon>Sordariomycetes</taxon>
        <taxon>Sordariomycetidae</taxon>
        <taxon>Sordariales</taxon>
        <taxon>Lasiosphaeriaceae</taxon>
        <taxon>Apiosordaria</taxon>
    </lineage>
</organism>
<dbReference type="AlphaFoldDB" id="A0AA40ESW7"/>
<sequence length="131" mass="15129">MWVSSWLIDGSRPLPRGEAAGFQLEPPTGPPAHKPVPGLWHTPERSPHGVAGCQCWSDYTPGHRKLRMLEQSTSEESDNIWGYVKNQLRFLETDFKRSIQRWDRWQTTGFDRGVASDEARRREGVRRRMGL</sequence>
<reference evidence="2" key="1">
    <citation type="submission" date="2023-06" db="EMBL/GenBank/DDBJ databases">
        <title>Genome-scale phylogeny and comparative genomics of the fungal order Sordariales.</title>
        <authorList>
            <consortium name="Lawrence Berkeley National Laboratory"/>
            <person name="Hensen N."/>
            <person name="Bonometti L."/>
            <person name="Westerberg I."/>
            <person name="Brannstrom I.O."/>
            <person name="Guillou S."/>
            <person name="Cros-Aarteil S."/>
            <person name="Calhoun S."/>
            <person name="Haridas S."/>
            <person name="Kuo A."/>
            <person name="Mondo S."/>
            <person name="Pangilinan J."/>
            <person name="Riley R."/>
            <person name="Labutti K."/>
            <person name="Andreopoulos B."/>
            <person name="Lipzen A."/>
            <person name="Chen C."/>
            <person name="Yanf M."/>
            <person name="Daum C."/>
            <person name="Ng V."/>
            <person name="Clum A."/>
            <person name="Steindorff A."/>
            <person name="Ohm R."/>
            <person name="Martin F."/>
            <person name="Silar P."/>
            <person name="Natvig D."/>
            <person name="Lalanne C."/>
            <person name="Gautier V."/>
            <person name="Ament-Velasquez S.L."/>
            <person name="Kruys A."/>
            <person name="Hutchinson M.I."/>
            <person name="Powell A.J."/>
            <person name="Barry K."/>
            <person name="Miller A.N."/>
            <person name="Grigoriev I.V."/>
            <person name="Debuchy R."/>
            <person name="Gladieux P."/>
            <person name="Thoren M.H."/>
            <person name="Johannesson H."/>
        </authorList>
    </citation>
    <scope>NUCLEOTIDE SEQUENCE</scope>
    <source>
        <strain evidence="2">CBS 540.89</strain>
    </source>
</reference>
<comment type="caution">
    <text evidence="2">The sequence shown here is derived from an EMBL/GenBank/DDBJ whole genome shotgun (WGS) entry which is preliminary data.</text>
</comment>
<gene>
    <name evidence="2" type="ORF">B0T21DRAFT_429956</name>
</gene>
<dbReference type="Proteomes" id="UP001172159">
    <property type="component" value="Unassembled WGS sequence"/>
</dbReference>